<evidence type="ECO:0000313" key="1">
    <source>
        <dbReference type="EMBL" id="MDB9536058.1"/>
    </source>
</evidence>
<gene>
    <name evidence="1" type="ORF">PN451_09470</name>
</gene>
<name>A0ABT5AFH9_9CYAN</name>
<comment type="caution">
    <text evidence="1">The sequence shown here is derived from an EMBL/GenBank/DDBJ whole genome shotgun (WGS) entry which is preliminary data.</text>
</comment>
<proteinExistence type="predicted"/>
<reference evidence="1 2" key="1">
    <citation type="submission" date="2023-01" db="EMBL/GenBank/DDBJ databases">
        <title>Genomes from the Australian National Cyanobacteria Reference Collection.</title>
        <authorList>
            <person name="Willis A."/>
            <person name="Lee E.M.F."/>
        </authorList>
    </citation>
    <scope>NUCLEOTIDE SEQUENCE [LARGE SCALE GENOMIC DNA]</scope>
    <source>
        <strain evidence="1 2">CS-1226</strain>
    </source>
</reference>
<sequence>MYFTQSELTILYSELLAAALRYRYATHKIFTNGALRIQLTHPTQKAITLYGELLAAALRYRYTTHKVFT</sequence>
<evidence type="ECO:0000313" key="2">
    <source>
        <dbReference type="Proteomes" id="UP001211249"/>
    </source>
</evidence>
<dbReference type="Proteomes" id="UP001211249">
    <property type="component" value="Unassembled WGS sequence"/>
</dbReference>
<organism evidence="1 2">
    <name type="scientific">Dolichospermum planctonicum CS-1226</name>
    <dbReference type="NCBI Taxonomy" id="3021751"/>
    <lineage>
        <taxon>Bacteria</taxon>
        <taxon>Bacillati</taxon>
        <taxon>Cyanobacteriota</taxon>
        <taxon>Cyanophyceae</taxon>
        <taxon>Nostocales</taxon>
        <taxon>Aphanizomenonaceae</taxon>
        <taxon>Dolichospermum</taxon>
        <taxon>Dolichospermum planctonicum</taxon>
    </lineage>
</organism>
<dbReference type="EMBL" id="JAQMUC010000054">
    <property type="protein sequence ID" value="MDB9536058.1"/>
    <property type="molecule type" value="Genomic_DNA"/>
</dbReference>
<protein>
    <submittedName>
        <fullName evidence="1">Uncharacterized protein</fullName>
    </submittedName>
</protein>
<keyword evidence="2" id="KW-1185">Reference proteome</keyword>
<accession>A0ABT5AFH9</accession>